<dbReference type="InterPro" id="IPR036282">
    <property type="entry name" value="Glutathione-S-Trfase_C_sf"/>
</dbReference>
<dbReference type="InterPro" id="IPR004045">
    <property type="entry name" value="Glutathione_S-Trfase_N"/>
</dbReference>
<reference evidence="3" key="1">
    <citation type="submission" date="2022-05" db="EMBL/GenBank/DDBJ databases">
        <title>Schlegelella sp. nov., isolated from mangrove soil.</title>
        <authorList>
            <person name="Liu Y."/>
            <person name="Ge X."/>
            <person name="Liu W."/>
        </authorList>
    </citation>
    <scope>NUCLEOTIDE SEQUENCE</scope>
    <source>
        <strain evidence="3">S2-27</strain>
    </source>
</reference>
<dbReference type="InterPro" id="IPR004046">
    <property type="entry name" value="GST_C"/>
</dbReference>
<organism evidence="3 4">
    <name type="scientific">Caldimonas mangrovi</name>
    <dbReference type="NCBI Taxonomy" id="2944811"/>
    <lineage>
        <taxon>Bacteria</taxon>
        <taxon>Pseudomonadati</taxon>
        <taxon>Pseudomonadota</taxon>
        <taxon>Betaproteobacteria</taxon>
        <taxon>Burkholderiales</taxon>
        <taxon>Sphaerotilaceae</taxon>
        <taxon>Caldimonas</taxon>
    </lineage>
</organism>
<dbReference type="SFLD" id="SFLDG00358">
    <property type="entry name" value="Main_(cytGST)"/>
    <property type="match status" value="1"/>
</dbReference>
<name>A0ABT0YV65_9BURK</name>
<dbReference type="PROSITE" id="PS50404">
    <property type="entry name" value="GST_NTER"/>
    <property type="match status" value="1"/>
</dbReference>
<feature type="domain" description="GST C-terminal" evidence="2">
    <location>
        <begin position="96"/>
        <end position="213"/>
    </location>
</feature>
<dbReference type="Gene3D" id="1.20.1050.10">
    <property type="match status" value="1"/>
</dbReference>
<proteinExistence type="predicted"/>
<dbReference type="Gene3D" id="3.40.30.10">
    <property type="entry name" value="Glutaredoxin"/>
    <property type="match status" value="1"/>
</dbReference>
<dbReference type="EMBL" id="JAMKFE010000021">
    <property type="protein sequence ID" value="MCM5682643.1"/>
    <property type="molecule type" value="Genomic_DNA"/>
</dbReference>
<accession>A0ABT0YV65</accession>
<dbReference type="SUPFAM" id="SSF52833">
    <property type="entry name" value="Thioredoxin-like"/>
    <property type="match status" value="1"/>
</dbReference>
<dbReference type="PANTHER" id="PTHR44051:SF2">
    <property type="entry name" value="HYPOTHETICAL GLUTATHIONE S-TRANSFERASE LIKE PROTEIN"/>
    <property type="match status" value="1"/>
</dbReference>
<evidence type="ECO:0000313" key="3">
    <source>
        <dbReference type="EMBL" id="MCM5682643.1"/>
    </source>
</evidence>
<gene>
    <name evidence="3" type="ORF">M8A51_24185</name>
</gene>
<evidence type="ECO:0000259" key="1">
    <source>
        <dbReference type="PROSITE" id="PS50404"/>
    </source>
</evidence>
<dbReference type="SUPFAM" id="SSF47616">
    <property type="entry name" value="GST C-terminal domain-like"/>
    <property type="match status" value="1"/>
</dbReference>
<dbReference type="PANTHER" id="PTHR44051">
    <property type="entry name" value="GLUTATHIONE S-TRANSFERASE-RELATED"/>
    <property type="match status" value="1"/>
</dbReference>
<dbReference type="Proteomes" id="UP001165541">
    <property type="component" value="Unassembled WGS sequence"/>
</dbReference>
<dbReference type="InterPro" id="IPR010987">
    <property type="entry name" value="Glutathione-S-Trfase_C-like"/>
</dbReference>
<evidence type="ECO:0000313" key="4">
    <source>
        <dbReference type="Proteomes" id="UP001165541"/>
    </source>
</evidence>
<dbReference type="CDD" id="cd03056">
    <property type="entry name" value="GST_N_4"/>
    <property type="match status" value="1"/>
</dbReference>
<evidence type="ECO:0000259" key="2">
    <source>
        <dbReference type="PROSITE" id="PS50405"/>
    </source>
</evidence>
<dbReference type="RefSeq" id="WP_251781188.1">
    <property type="nucleotide sequence ID" value="NZ_JAMKFE010000021.1"/>
</dbReference>
<dbReference type="SFLD" id="SFLDS00019">
    <property type="entry name" value="Glutathione_Transferase_(cytos"/>
    <property type="match status" value="1"/>
</dbReference>
<comment type="caution">
    <text evidence="3">The sequence shown here is derived from an EMBL/GenBank/DDBJ whole genome shotgun (WGS) entry which is preliminary data.</text>
</comment>
<sequence>MTPNAHPAAAIRLYRFALSGHAHRVELFLSLLGLPYEAIDVDLLRHEHKTPEFLARNPFGQVPVIEDGDVTLPDSSAILVYLARRYDPTGRWLPSEPVGAARVQQWLSAAAGPLVNGPGAARVATLFGRPQEPRMHEVAASLFQVLDSYLATREVLVGDTPTIADIAMYTYTAHAPEGGVSLEPYAHIRRWLARIEALPGFVAMPRPPARAAA</sequence>
<protein>
    <submittedName>
        <fullName evidence="3">Glutathione S-transferase</fullName>
    </submittedName>
</protein>
<dbReference type="Pfam" id="PF00043">
    <property type="entry name" value="GST_C"/>
    <property type="match status" value="1"/>
</dbReference>
<keyword evidence="4" id="KW-1185">Reference proteome</keyword>
<dbReference type="CDD" id="cd03206">
    <property type="entry name" value="GST_C_7"/>
    <property type="match status" value="1"/>
</dbReference>
<dbReference type="InterPro" id="IPR040079">
    <property type="entry name" value="Glutathione_S-Trfase"/>
</dbReference>
<dbReference type="PROSITE" id="PS50405">
    <property type="entry name" value="GST_CTER"/>
    <property type="match status" value="1"/>
</dbReference>
<feature type="domain" description="GST N-terminal" evidence="1">
    <location>
        <begin position="9"/>
        <end position="90"/>
    </location>
</feature>
<dbReference type="SFLD" id="SFLDG01151">
    <property type="entry name" value="Main.2:_Nu-like"/>
    <property type="match status" value="1"/>
</dbReference>
<dbReference type="Pfam" id="PF13409">
    <property type="entry name" value="GST_N_2"/>
    <property type="match status" value="1"/>
</dbReference>
<dbReference type="InterPro" id="IPR036249">
    <property type="entry name" value="Thioredoxin-like_sf"/>
</dbReference>